<dbReference type="Proteomes" id="UP000280834">
    <property type="component" value="Unassembled WGS sequence"/>
</dbReference>
<dbReference type="EMBL" id="UZAG01017149">
    <property type="protein sequence ID" value="VDO33110.1"/>
    <property type="molecule type" value="Genomic_DNA"/>
</dbReference>
<protein>
    <submittedName>
        <fullName evidence="3">Succinate dehydrogenase assembly factor 1, mitochondrial</fullName>
    </submittedName>
</protein>
<dbReference type="WBParaSite" id="BTMF_0001174301-mRNA-1">
    <property type="protein sequence ID" value="BTMF_0001174301-mRNA-1"/>
    <property type="gene ID" value="BTMF_0001174301"/>
</dbReference>
<accession>A0A0R3QVI5</accession>
<sequence length="94" mass="11030">MIRTATATTREVIPIVSANKAQSRSNVLALYKEMLVHFIFFYRNRGIETDLSVSDIYFLDLELLVFFHRVCHISLYRFVLCYDHIQVLAITRTT</sequence>
<reference evidence="1 2" key="2">
    <citation type="submission" date="2018-11" db="EMBL/GenBank/DDBJ databases">
        <authorList>
            <consortium name="Pathogen Informatics"/>
        </authorList>
    </citation>
    <scope>NUCLEOTIDE SEQUENCE [LARGE SCALE GENOMIC DNA]</scope>
</reference>
<reference evidence="3" key="1">
    <citation type="submission" date="2017-02" db="UniProtKB">
        <authorList>
            <consortium name="WormBaseParasite"/>
        </authorList>
    </citation>
    <scope>IDENTIFICATION</scope>
</reference>
<evidence type="ECO:0000313" key="2">
    <source>
        <dbReference type="Proteomes" id="UP000280834"/>
    </source>
</evidence>
<proteinExistence type="predicted"/>
<gene>
    <name evidence="1" type="ORF">BTMF_LOCUS9771</name>
</gene>
<name>A0A0R3QVI5_9BILA</name>
<keyword evidence="2" id="KW-1185">Reference proteome</keyword>
<evidence type="ECO:0000313" key="3">
    <source>
        <dbReference type="WBParaSite" id="BTMF_0001174301-mRNA-1"/>
    </source>
</evidence>
<organism evidence="3">
    <name type="scientific">Brugia timori</name>
    <dbReference type="NCBI Taxonomy" id="42155"/>
    <lineage>
        <taxon>Eukaryota</taxon>
        <taxon>Metazoa</taxon>
        <taxon>Ecdysozoa</taxon>
        <taxon>Nematoda</taxon>
        <taxon>Chromadorea</taxon>
        <taxon>Rhabditida</taxon>
        <taxon>Spirurina</taxon>
        <taxon>Spiruromorpha</taxon>
        <taxon>Filarioidea</taxon>
        <taxon>Onchocercidae</taxon>
        <taxon>Brugia</taxon>
    </lineage>
</organism>
<dbReference type="AlphaFoldDB" id="A0A0R3QVI5"/>
<evidence type="ECO:0000313" key="1">
    <source>
        <dbReference type="EMBL" id="VDO33110.1"/>
    </source>
</evidence>